<accession>A0A8C7BN33</accession>
<feature type="region of interest" description="Disordered" evidence="1">
    <location>
        <begin position="309"/>
        <end position="497"/>
    </location>
</feature>
<feature type="region of interest" description="Disordered" evidence="1">
    <location>
        <begin position="598"/>
        <end position="641"/>
    </location>
</feature>
<evidence type="ECO:0000313" key="3">
    <source>
        <dbReference type="Ensembl" id="ENSNVIP00000023917.1"/>
    </source>
</evidence>
<evidence type="ECO:0000313" key="4">
    <source>
        <dbReference type="Proteomes" id="UP000694425"/>
    </source>
</evidence>
<reference evidence="3" key="1">
    <citation type="submission" date="2025-08" db="UniProtKB">
        <authorList>
            <consortium name="Ensembl"/>
        </authorList>
    </citation>
    <scope>IDENTIFICATION</scope>
</reference>
<feature type="region of interest" description="Disordered" evidence="1">
    <location>
        <begin position="658"/>
        <end position="774"/>
    </location>
</feature>
<feature type="region of interest" description="Disordered" evidence="1">
    <location>
        <begin position="787"/>
        <end position="828"/>
    </location>
</feature>
<dbReference type="Ensembl" id="ENSNVIT00000027763.1">
    <property type="protein sequence ID" value="ENSNVIP00000023917.1"/>
    <property type="gene ID" value="ENSNVIG00000018549.1"/>
</dbReference>
<dbReference type="PANTHER" id="PTHR14102">
    <property type="entry name" value="PAR-6-RELATED"/>
    <property type="match status" value="1"/>
</dbReference>
<feature type="compositionally biased region" description="Low complexity" evidence="1">
    <location>
        <begin position="514"/>
        <end position="524"/>
    </location>
</feature>
<dbReference type="Pfam" id="PF15737">
    <property type="entry name" value="DUF4685"/>
    <property type="match status" value="1"/>
</dbReference>
<feature type="compositionally biased region" description="Polar residues" evidence="1">
    <location>
        <begin position="678"/>
        <end position="693"/>
    </location>
</feature>
<dbReference type="GO" id="GO:0005634">
    <property type="term" value="C:nucleus"/>
    <property type="evidence" value="ECO:0007669"/>
    <property type="project" value="TreeGrafter"/>
</dbReference>
<dbReference type="InterPro" id="IPR051741">
    <property type="entry name" value="PAR6_homolog"/>
</dbReference>
<feature type="compositionally biased region" description="Polar residues" evidence="1">
    <location>
        <begin position="83"/>
        <end position="93"/>
    </location>
</feature>
<dbReference type="InterPro" id="IPR032756">
    <property type="entry name" value="DUF4685"/>
</dbReference>
<feature type="region of interest" description="Disordered" evidence="1">
    <location>
        <begin position="857"/>
        <end position="894"/>
    </location>
</feature>
<feature type="compositionally biased region" description="Low complexity" evidence="1">
    <location>
        <begin position="415"/>
        <end position="425"/>
    </location>
</feature>
<feature type="compositionally biased region" description="Pro residues" evidence="1">
    <location>
        <begin position="482"/>
        <end position="491"/>
    </location>
</feature>
<evidence type="ECO:0000259" key="2">
    <source>
        <dbReference type="Pfam" id="PF15737"/>
    </source>
</evidence>
<dbReference type="GO" id="GO:0060341">
    <property type="term" value="P:regulation of cellular localization"/>
    <property type="evidence" value="ECO:0007669"/>
    <property type="project" value="TreeGrafter"/>
</dbReference>
<feature type="compositionally biased region" description="Basic and acidic residues" evidence="1">
    <location>
        <begin position="437"/>
        <end position="456"/>
    </location>
</feature>
<feature type="compositionally biased region" description="Basic and acidic residues" evidence="1">
    <location>
        <begin position="598"/>
        <end position="613"/>
    </location>
</feature>
<dbReference type="GO" id="GO:0005938">
    <property type="term" value="C:cell cortex"/>
    <property type="evidence" value="ECO:0007669"/>
    <property type="project" value="TreeGrafter"/>
</dbReference>
<sequence length="1092" mass="115809">AAKRKGTQIGGRTASSMEMTSAVERSGCKPQLHNGHLPRPWSCSLEDRAPSLMAPQHGRAWGMQLQGPSVLESKVRALKEKMSTGQQGVSPCLTSHERPSKKPKFRRVKGGAPEILSEQSSLPDAEEVLPTQNPPDGQLDSGINKEEPAQNGGPRLPRPPSTGLECWNGRSPWPPEAVQALPDNEGSLPPGPGSLQENFVHGVTPGRPGGPGPCDKVAYMANLRKGRSYALQDGLGSGRDLDSLSLTCKEDFAPRPALLGGLWRAAELGALGTGVSALSLSDQVERNRLLLQEMLNVGGQGPPRVGIPAWTPSWDRRPPERPAGDVDWDSGVSLQDSDQSRTFGPKPESVLSPRHEEAKHLLQRARMKARTRPLRASHEIVPAVAQGGRDSRRSPAPDARMPFACRDTPQNGNTSDSSSGESSSGQWPKRGASPSRVRFEDESARDAESRYLERLRQRPARGVAGQTAAQGPLRSKPDARGPSPPFRPLPAEPGGHTEWIRETHIGDVVCPGEADSALDSTDTSDSCRTDSEEAGTSQPSRARGPARGNSPRPRGSRPRGGPRWFQKVGAELPGSPQAPHYLLGVEHMEGVAEVKEGRGHLPEGTRFPREDAFAKPPTLESKKASLGSHQLPGPGPGNHWVHAVDSRALSRTAYPLASSTKLGSSVPGRQAQDGGSHESLQTVSASSLQQSPAEPSALHQAQKPTSFSTEGWVPTPPSSRKTTSPVSRRKAALARPCRQGEPVDPPLPSPRSGDPRTCELSPAQTQPCGPPVRHPLLALSTNNCNNSMPLRLQESPGGAGLEGKVEEGPCSQELPAENGSSHGKQRPQARCSEPFLTLHLTRWHSCAHSRQLLGALQSSGRSGHPLSRASQGVSARPGPHSAAPSDGSKKSSTSLASTLGLKKLFQALGHSARPKLGKARSRSVEQLQPPAPGPAPHTSTPRVKKAPSLQSLRLVSPSHQHRKAASFQNLHSLLSGKGDRSSLYVVGESGDHSAAGGAAKASPRRALSVEDVSTPSQARTVGRVVEVFPDGTTQLQLQRSPEGSFGFCVASGDGRRDTGMAPPLLWAPHPWGLSKPLLAVAPSGEGGMVCSV</sequence>
<feature type="compositionally biased region" description="Basic and acidic residues" evidence="1">
    <location>
        <begin position="314"/>
        <end position="324"/>
    </location>
</feature>
<feature type="compositionally biased region" description="Low complexity" evidence="1">
    <location>
        <begin position="541"/>
        <end position="563"/>
    </location>
</feature>
<protein>
    <submittedName>
        <fullName evidence="3">KIAA1614</fullName>
    </submittedName>
</protein>
<name>A0A8C7BN33_NEOVI</name>
<proteinExistence type="predicted"/>
<reference evidence="3" key="2">
    <citation type="submission" date="2025-09" db="UniProtKB">
        <authorList>
            <consortium name="Ensembl"/>
        </authorList>
    </citation>
    <scope>IDENTIFICATION</scope>
</reference>
<organism evidence="3 4">
    <name type="scientific">Neovison vison</name>
    <name type="common">American mink</name>
    <name type="synonym">Mustela vison</name>
    <dbReference type="NCBI Taxonomy" id="452646"/>
    <lineage>
        <taxon>Eukaryota</taxon>
        <taxon>Metazoa</taxon>
        <taxon>Chordata</taxon>
        <taxon>Craniata</taxon>
        <taxon>Vertebrata</taxon>
        <taxon>Euteleostomi</taxon>
        <taxon>Mammalia</taxon>
        <taxon>Eutheria</taxon>
        <taxon>Laurasiatheria</taxon>
        <taxon>Carnivora</taxon>
        <taxon>Caniformia</taxon>
        <taxon>Musteloidea</taxon>
        <taxon>Mustelidae</taxon>
        <taxon>Mustelinae</taxon>
        <taxon>Neogale</taxon>
    </lineage>
</organism>
<feature type="domain" description="DUF4685" evidence="2">
    <location>
        <begin position="341"/>
        <end position="458"/>
    </location>
</feature>
<dbReference type="GO" id="GO:0007163">
    <property type="term" value="P:establishment or maintenance of cell polarity"/>
    <property type="evidence" value="ECO:0007669"/>
    <property type="project" value="TreeGrafter"/>
</dbReference>
<dbReference type="GeneTree" id="ENSGT00390000013003"/>
<feature type="compositionally biased region" description="Basic residues" evidence="1">
    <location>
        <begin position="361"/>
        <end position="375"/>
    </location>
</feature>
<keyword evidence="4" id="KW-1185">Reference proteome</keyword>
<feature type="region of interest" description="Disordered" evidence="1">
    <location>
        <begin position="1"/>
        <end position="39"/>
    </location>
</feature>
<feature type="region of interest" description="Disordered" evidence="1">
    <location>
        <begin position="911"/>
        <end position="947"/>
    </location>
</feature>
<feature type="region of interest" description="Disordered" evidence="1">
    <location>
        <begin position="80"/>
        <end position="187"/>
    </location>
</feature>
<feature type="compositionally biased region" description="Polar residues" evidence="1">
    <location>
        <begin position="332"/>
        <end position="342"/>
    </location>
</feature>
<feature type="compositionally biased region" description="Basic residues" evidence="1">
    <location>
        <begin position="912"/>
        <end position="921"/>
    </location>
</feature>
<feature type="region of interest" description="Disordered" evidence="1">
    <location>
        <begin position="510"/>
        <end position="577"/>
    </location>
</feature>
<dbReference type="AlphaFoldDB" id="A0A8C7BN33"/>
<feature type="region of interest" description="Disordered" evidence="1">
    <location>
        <begin position="991"/>
        <end position="1014"/>
    </location>
</feature>
<dbReference type="GO" id="GO:0016324">
    <property type="term" value="C:apical plasma membrane"/>
    <property type="evidence" value="ECO:0007669"/>
    <property type="project" value="TreeGrafter"/>
</dbReference>
<dbReference type="PANTHER" id="PTHR14102:SF12">
    <property type="entry name" value="CDNA SEQUENCE BC034090"/>
    <property type="match status" value="1"/>
</dbReference>
<dbReference type="GO" id="GO:0007098">
    <property type="term" value="P:centrosome cycle"/>
    <property type="evidence" value="ECO:0007669"/>
    <property type="project" value="TreeGrafter"/>
</dbReference>
<dbReference type="Proteomes" id="UP000694425">
    <property type="component" value="Unplaced"/>
</dbReference>
<evidence type="ECO:0000256" key="1">
    <source>
        <dbReference type="SAM" id="MobiDB-lite"/>
    </source>
</evidence>